<reference evidence="3" key="2">
    <citation type="submission" date="2015-01" db="EMBL/GenBank/DDBJ databases">
        <title>Evolutionary Origins and Diversification of the Mycorrhizal Mutualists.</title>
        <authorList>
            <consortium name="DOE Joint Genome Institute"/>
            <consortium name="Mycorrhizal Genomics Consortium"/>
            <person name="Kohler A."/>
            <person name="Kuo A."/>
            <person name="Nagy L.G."/>
            <person name="Floudas D."/>
            <person name="Copeland A."/>
            <person name="Barry K.W."/>
            <person name="Cichocki N."/>
            <person name="Veneault-Fourrey C."/>
            <person name="LaButti K."/>
            <person name="Lindquist E.A."/>
            <person name="Lipzen A."/>
            <person name="Lundell T."/>
            <person name="Morin E."/>
            <person name="Murat C."/>
            <person name="Riley R."/>
            <person name="Ohm R."/>
            <person name="Sun H."/>
            <person name="Tunlid A."/>
            <person name="Henrissat B."/>
            <person name="Grigoriev I.V."/>
            <person name="Hibbett D.S."/>
            <person name="Martin F."/>
        </authorList>
    </citation>
    <scope>NUCLEOTIDE SEQUENCE [LARGE SCALE GENOMIC DNA]</scope>
    <source>
        <strain evidence="3">Ve08.2h10</strain>
    </source>
</reference>
<evidence type="ECO:0000313" key="2">
    <source>
        <dbReference type="EMBL" id="KIK81155.1"/>
    </source>
</evidence>
<evidence type="ECO:0000313" key="3">
    <source>
        <dbReference type="Proteomes" id="UP000054538"/>
    </source>
</evidence>
<dbReference type="Proteomes" id="UP000054538">
    <property type="component" value="Unassembled WGS sequence"/>
</dbReference>
<dbReference type="AlphaFoldDB" id="A0A0D0DPX1"/>
<dbReference type="GO" id="GO:0003677">
    <property type="term" value="F:DNA binding"/>
    <property type="evidence" value="ECO:0007669"/>
    <property type="project" value="UniProtKB-KW"/>
</dbReference>
<sequence>PLLCPFPLRLACKARDRLLLWVTVKPHSVLNSKATLSPIDVQCIYSVIAHTWADSMKETYRLGLLAFHIFCNNKNIPESEQAPTIPSPQNKIPPIISAFISTLAGSYSSSAISNYVSGVRAWHTVHRLEWALNVTEMDALLKAASSLPPS</sequence>
<name>A0A0D0DPX1_9AGAM</name>
<proteinExistence type="predicted"/>
<evidence type="ECO:0000256" key="1">
    <source>
        <dbReference type="ARBA" id="ARBA00023125"/>
    </source>
</evidence>
<organism evidence="2 3">
    <name type="scientific">Paxillus rubicundulus Ve08.2h10</name>
    <dbReference type="NCBI Taxonomy" id="930991"/>
    <lineage>
        <taxon>Eukaryota</taxon>
        <taxon>Fungi</taxon>
        <taxon>Dikarya</taxon>
        <taxon>Basidiomycota</taxon>
        <taxon>Agaricomycotina</taxon>
        <taxon>Agaricomycetes</taxon>
        <taxon>Agaricomycetidae</taxon>
        <taxon>Boletales</taxon>
        <taxon>Paxilineae</taxon>
        <taxon>Paxillaceae</taxon>
        <taxon>Paxillus</taxon>
    </lineage>
</organism>
<dbReference type="OrthoDB" id="2682516at2759"/>
<dbReference type="Gene3D" id="1.10.150.130">
    <property type="match status" value="1"/>
</dbReference>
<gene>
    <name evidence="2" type="ORF">PAXRUDRAFT_156765</name>
</gene>
<keyword evidence="1" id="KW-0238">DNA-binding</keyword>
<feature type="non-terminal residue" evidence="2">
    <location>
        <position position="1"/>
    </location>
</feature>
<protein>
    <submittedName>
        <fullName evidence="2">Uncharacterized protein</fullName>
    </submittedName>
</protein>
<dbReference type="STRING" id="930991.A0A0D0DPX1"/>
<dbReference type="InParanoid" id="A0A0D0DPX1"/>
<keyword evidence="3" id="KW-1185">Reference proteome</keyword>
<reference evidence="2 3" key="1">
    <citation type="submission" date="2014-04" db="EMBL/GenBank/DDBJ databases">
        <authorList>
            <consortium name="DOE Joint Genome Institute"/>
            <person name="Kuo A."/>
            <person name="Kohler A."/>
            <person name="Jargeat P."/>
            <person name="Nagy L.G."/>
            <person name="Floudas D."/>
            <person name="Copeland A."/>
            <person name="Barry K.W."/>
            <person name="Cichocki N."/>
            <person name="Veneault-Fourrey C."/>
            <person name="LaButti K."/>
            <person name="Lindquist E.A."/>
            <person name="Lipzen A."/>
            <person name="Lundell T."/>
            <person name="Morin E."/>
            <person name="Murat C."/>
            <person name="Sun H."/>
            <person name="Tunlid A."/>
            <person name="Henrissat B."/>
            <person name="Grigoriev I.V."/>
            <person name="Hibbett D.S."/>
            <person name="Martin F."/>
            <person name="Nordberg H.P."/>
            <person name="Cantor M.N."/>
            <person name="Hua S.X."/>
        </authorList>
    </citation>
    <scope>NUCLEOTIDE SEQUENCE [LARGE SCALE GENOMIC DNA]</scope>
    <source>
        <strain evidence="2 3">Ve08.2h10</strain>
    </source>
</reference>
<accession>A0A0D0DPX1</accession>
<dbReference type="EMBL" id="KN825854">
    <property type="protein sequence ID" value="KIK81155.1"/>
    <property type="molecule type" value="Genomic_DNA"/>
</dbReference>
<dbReference type="InterPro" id="IPR010998">
    <property type="entry name" value="Integrase_recombinase_N"/>
</dbReference>
<dbReference type="HOGENOM" id="CLU_003292_7_3_1"/>